<sequence>MPLQYVEKWSQLGLHNDSIDSLAFSRDGRFLASASMDGNEKLEISRFTIHDYPIEHLTFDSTGTYLATGAHPELKVFRYIASGADANCLVVTYLHHGIICWDPFSATYRWTMPLGTLIGHADLHPDETRIAVMNQHNGVDIWQVPAAILDCSLPLPIRKGVLLPVLWIDNGVRILTGSDFGEVRVWNPTTGKSLYPLPHRKRRSNSVTHDSYFVSC</sequence>
<accession>A0A0C9XM96</accession>
<keyword evidence="1 3" id="KW-0853">WD repeat</keyword>
<keyword evidence="2" id="KW-0677">Repeat</keyword>
<dbReference type="InterPro" id="IPR015943">
    <property type="entry name" value="WD40/YVTN_repeat-like_dom_sf"/>
</dbReference>
<proteinExistence type="predicted"/>
<evidence type="ECO:0000256" key="3">
    <source>
        <dbReference type="PROSITE-ProRule" id="PRU00221"/>
    </source>
</evidence>
<organism evidence="4 5">
    <name type="scientific">Pisolithus microcarpus 441</name>
    <dbReference type="NCBI Taxonomy" id="765257"/>
    <lineage>
        <taxon>Eukaryota</taxon>
        <taxon>Fungi</taxon>
        <taxon>Dikarya</taxon>
        <taxon>Basidiomycota</taxon>
        <taxon>Agaricomycotina</taxon>
        <taxon>Agaricomycetes</taxon>
        <taxon>Agaricomycetidae</taxon>
        <taxon>Boletales</taxon>
        <taxon>Sclerodermatineae</taxon>
        <taxon>Pisolithaceae</taxon>
        <taxon>Pisolithus</taxon>
    </lineage>
</organism>
<dbReference type="InterPro" id="IPR001680">
    <property type="entry name" value="WD40_rpt"/>
</dbReference>
<dbReference type="AlphaFoldDB" id="A0A0C9XM96"/>
<evidence type="ECO:0000313" key="4">
    <source>
        <dbReference type="EMBL" id="KIK13465.1"/>
    </source>
</evidence>
<dbReference type="InterPro" id="IPR036322">
    <property type="entry name" value="WD40_repeat_dom_sf"/>
</dbReference>
<name>A0A0C9XM96_9AGAM</name>
<dbReference type="PANTHER" id="PTHR44129">
    <property type="entry name" value="WD REPEAT-CONTAINING PROTEIN POP1"/>
    <property type="match status" value="1"/>
</dbReference>
<gene>
    <name evidence="4" type="ORF">PISMIDRAFT_118842</name>
</gene>
<dbReference type="HOGENOM" id="CLU_049342_1_0_1"/>
<dbReference type="OrthoDB" id="2602226at2759"/>
<dbReference type="SUPFAM" id="SSF50978">
    <property type="entry name" value="WD40 repeat-like"/>
    <property type="match status" value="1"/>
</dbReference>
<reference evidence="4 5" key="1">
    <citation type="submission" date="2014-04" db="EMBL/GenBank/DDBJ databases">
        <authorList>
            <consortium name="DOE Joint Genome Institute"/>
            <person name="Kuo A."/>
            <person name="Kohler A."/>
            <person name="Costa M.D."/>
            <person name="Nagy L.G."/>
            <person name="Floudas D."/>
            <person name="Copeland A."/>
            <person name="Barry K.W."/>
            <person name="Cichocki N."/>
            <person name="Veneault-Fourrey C."/>
            <person name="LaButti K."/>
            <person name="Lindquist E.A."/>
            <person name="Lipzen A."/>
            <person name="Lundell T."/>
            <person name="Morin E."/>
            <person name="Murat C."/>
            <person name="Sun H."/>
            <person name="Tunlid A."/>
            <person name="Henrissat B."/>
            <person name="Grigoriev I.V."/>
            <person name="Hibbett D.S."/>
            <person name="Martin F."/>
            <person name="Nordberg H.P."/>
            <person name="Cantor M.N."/>
            <person name="Hua S.X."/>
        </authorList>
    </citation>
    <scope>NUCLEOTIDE SEQUENCE [LARGE SCALE GENOMIC DNA]</scope>
    <source>
        <strain evidence="4 5">441</strain>
    </source>
</reference>
<reference evidence="5" key="2">
    <citation type="submission" date="2015-01" db="EMBL/GenBank/DDBJ databases">
        <title>Evolutionary Origins and Diversification of the Mycorrhizal Mutualists.</title>
        <authorList>
            <consortium name="DOE Joint Genome Institute"/>
            <consortium name="Mycorrhizal Genomics Consortium"/>
            <person name="Kohler A."/>
            <person name="Kuo A."/>
            <person name="Nagy L.G."/>
            <person name="Floudas D."/>
            <person name="Copeland A."/>
            <person name="Barry K.W."/>
            <person name="Cichocki N."/>
            <person name="Veneault-Fourrey C."/>
            <person name="LaButti K."/>
            <person name="Lindquist E.A."/>
            <person name="Lipzen A."/>
            <person name="Lundell T."/>
            <person name="Morin E."/>
            <person name="Murat C."/>
            <person name="Riley R."/>
            <person name="Ohm R."/>
            <person name="Sun H."/>
            <person name="Tunlid A."/>
            <person name="Henrissat B."/>
            <person name="Grigoriev I.V."/>
            <person name="Hibbett D.S."/>
            <person name="Martin F."/>
        </authorList>
    </citation>
    <scope>NUCLEOTIDE SEQUENCE [LARGE SCALE GENOMIC DNA]</scope>
    <source>
        <strain evidence="5">441</strain>
    </source>
</reference>
<dbReference type="PROSITE" id="PS50082">
    <property type="entry name" value="WD_REPEATS_2"/>
    <property type="match status" value="1"/>
</dbReference>
<evidence type="ECO:0000256" key="1">
    <source>
        <dbReference type="ARBA" id="ARBA00022574"/>
    </source>
</evidence>
<dbReference type="EMBL" id="KN833993">
    <property type="protein sequence ID" value="KIK13465.1"/>
    <property type="molecule type" value="Genomic_DNA"/>
</dbReference>
<protein>
    <submittedName>
        <fullName evidence="4">Uncharacterized protein</fullName>
    </submittedName>
</protein>
<feature type="repeat" description="WD" evidence="3">
    <location>
        <begin position="12"/>
        <end position="42"/>
    </location>
</feature>
<dbReference type="Proteomes" id="UP000054018">
    <property type="component" value="Unassembled WGS sequence"/>
</dbReference>
<dbReference type="InterPro" id="IPR050349">
    <property type="entry name" value="WD_LIS1/nudF_dynein_reg"/>
</dbReference>
<evidence type="ECO:0000256" key="2">
    <source>
        <dbReference type="ARBA" id="ARBA00022737"/>
    </source>
</evidence>
<dbReference type="Gene3D" id="2.130.10.10">
    <property type="entry name" value="YVTN repeat-like/Quinoprotein amine dehydrogenase"/>
    <property type="match status" value="2"/>
</dbReference>
<keyword evidence="5" id="KW-1185">Reference proteome</keyword>
<evidence type="ECO:0000313" key="5">
    <source>
        <dbReference type="Proteomes" id="UP000054018"/>
    </source>
</evidence>
<dbReference type="Pfam" id="PF00400">
    <property type="entry name" value="WD40"/>
    <property type="match status" value="1"/>
</dbReference>